<accession>A0A5B8RDC2</accession>
<dbReference type="SUPFAM" id="SSF75304">
    <property type="entry name" value="Amidase signature (AS) enzymes"/>
    <property type="match status" value="1"/>
</dbReference>
<organism evidence="2">
    <name type="scientific">uncultured organism</name>
    <dbReference type="NCBI Taxonomy" id="155900"/>
    <lineage>
        <taxon>unclassified sequences</taxon>
        <taxon>environmental samples</taxon>
    </lineage>
</organism>
<evidence type="ECO:0000313" key="2">
    <source>
        <dbReference type="EMBL" id="QEA04785.1"/>
    </source>
</evidence>
<dbReference type="NCBIfam" id="NF005460">
    <property type="entry name" value="PRK07056.1"/>
    <property type="match status" value="1"/>
</dbReference>
<dbReference type="GO" id="GO:0050540">
    <property type="term" value="F:2-aminomuconate deaminase activity"/>
    <property type="evidence" value="ECO:0007669"/>
    <property type="project" value="UniProtKB-EC"/>
</dbReference>
<dbReference type="Gene3D" id="3.90.1300.10">
    <property type="entry name" value="Amidase signature (AS) domain"/>
    <property type="match status" value="1"/>
</dbReference>
<sequence length="447" mass="46268">MSDQTRPVEETLAALRRRETRAGTLLEGCLERVGDDARAYTTVFTETARAQAAACDCLLDAGLPAGTLAGLPVSVKALFDVAGAVTHAGSRVLADAAPATADATAVARLRAAGAVLTGHTNMTEFAYSGLGLNPHYETPANPADPARIPGGSSSGGAVSVARGMAAAALGSDTGGSVRIPAAFCGLTGFKPSQHRVPLTGALPLSHSLDSVGPIAPRVADCALLDAVLAGETETAFTPEAVAGLRLAVPDRYLTADMDATVTAAFERAVAALEGAGARVTTVAMPELDELGELLAGGGFTAAESYWFHRDLLAEAGDAYDPRVSSRIRRGADISAADYLDLLTARRRQVARMDARIAAFDAVLAPTVPVVPPRFDALEDDDAYARTNLLVLRNPTVGNLLDLCGISLPCHTADELPVGLMLLGRNGDDRRLLARAAGVEAVLDDVRR</sequence>
<feature type="domain" description="Amidase" evidence="1">
    <location>
        <begin position="32"/>
        <end position="432"/>
    </location>
</feature>
<dbReference type="PROSITE" id="PS00571">
    <property type="entry name" value="AMIDASES"/>
    <property type="match status" value="1"/>
</dbReference>
<protein>
    <submittedName>
        <fullName evidence="2">2-amino-5-chloromuconic acid deaminase</fullName>
        <ecNumber evidence="2">3.5.99.5</ecNumber>
    </submittedName>
</protein>
<dbReference type="InterPro" id="IPR000120">
    <property type="entry name" value="Amidase"/>
</dbReference>
<gene>
    <name evidence="2" type="primary">cnbH_1</name>
    <name evidence="2" type="ORF">KBTEX_01093</name>
</gene>
<reference evidence="2" key="1">
    <citation type="submission" date="2019-06" db="EMBL/GenBank/DDBJ databases">
        <authorList>
            <person name="Murdoch R.W."/>
            <person name="Fathepure B."/>
        </authorList>
    </citation>
    <scope>NUCLEOTIDE SEQUENCE</scope>
</reference>
<dbReference type="PANTHER" id="PTHR11895">
    <property type="entry name" value="TRANSAMIDASE"/>
    <property type="match status" value="1"/>
</dbReference>
<dbReference type="EMBL" id="MN079089">
    <property type="protein sequence ID" value="QEA04785.1"/>
    <property type="molecule type" value="Genomic_DNA"/>
</dbReference>
<dbReference type="InterPro" id="IPR020556">
    <property type="entry name" value="Amidase_CS"/>
</dbReference>
<dbReference type="EC" id="3.5.99.5" evidence="2"/>
<dbReference type="Pfam" id="PF01425">
    <property type="entry name" value="Amidase"/>
    <property type="match status" value="1"/>
</dbReference>
<name>A0A5B8RDC2_9ZZZZ</name>
<evidence type="ECO:0000259" key="1">
    <source>
        <dbReference type="Pfam" id="PF01425"/>
    </source>
</evidence>
<dbReference type="InterPro" id="IPR036928">
    <property type="entry name" value="AS_sf"/>
</dbReference>
<proteinExistence type="predicted"/>
<dbReference type="InterPro" id="IPR023631">
    <property type="entry name" value="Amidase_dom"/>
</dbReference>
<keyword evidence="2" id="KW-0378">Hydrolase</keyword>
<dbReference type="AlphaFoldDB" id="A0A5B8RDC2"/>
<dbReference type="PANTHER" id="PTHR11895:SF176">
    <property type="entry name" value="AMIDASE AMID-RELATED"/>
    <property type="match status" value="1"/>
</dbReference>